<reference evidence="7 8" key="1">
    <citation type="submission" date="2019-04" db="EMBL/GenBank/DDBJ databases">
        <title>Microbes associate with the intestines of laboratory mice.</title>
        <authorList>
            <person name="Navarre W."/>
            <person name="Wong E."/>
            <person name="Huang K."/>
            <person name="Tropini C."/>
            <person name="Ng K."/>
            <person name="Yu B."/>
        </authorList>
    </citation>
    <scope>NUCLEOTIDE SEQUENCE [LARGE SCALE GENOMIC DNA]</scope>
    <source>
        <strain evidence="7 8">NM22_B1</strain>
    </source>
</reference>
<evidence type="ECO:0000256" key="1">
    <source>
        <dbReference type="ARBA" id="ARBA00022722"/>
    </source>
</evidence>
<accession>A0A4S2FHT9</accession>
<evidence type="ECO:0000313" key="7">
    <source>
        <dbReference type="EMBL" id="TGY68354.1"/>
    </source>
</evidence>
<evidence type="ECO:0000256" key="2">
    <source>
        <dbReference type="ARBA" id="ARBA00022801"/>
    </source>
</evidence>
<dbReference type="PANTHER" id="PTHR30231">
    <property type="entry name" value="DNA POLYMERASE III SUBUNIT EPSILON"/>
    <property type="match status" value="1"/>
</dbReference>
<dbReference type="Proteomes" id="UP000310760">
    <property type="component" value="Unassembled WGS sequence"/>
</dbReference>
<dbReference type="SMART" id="SM00479">
    <property type="entry name" value="EXOIII"/>
    <property type="match status" value="1"/>
</dbReference>
<keyword evidence="1" id="KW-0540">Nuclease</keyword>
<organism evidence="7 8">
    <name type="scientific">Phocaeicola sartorii</name>
    <dbReference type="NCBI Taxonomy" id="671267"/>
    <lineage>
        <taxon>Bacteria</taxon>
        <taxon>Pseudomonadati</taxon>
        <taxon>Bacteroidota</taxon>
        <taxon>Bacteroidia</taxon>
        <taxon>Bacteroidales</taxon>
        <taxon>Bacteroidaceae</taxon>
        <taxon>Phocaeicola</taxon>
    </lineage>
</organism>
<keyword evidence="5" id="KW-0472">Membrane</keyword>
<feature type="domain" description="Exonuclease" evidence="6">
    <location>
        <begin position="524"/>
        <end position="708"/>
    </location>
</feature>
<dbReference type="CDD" id="cd06127">
    <property type="entry name" value="DEDDh"/>
    <property type="match status" value="1"/>
</dbReference>
<dbReference type="AlphaFoldDB" id="A0A4S2FHT9"/>
<evidence type="ECO:0000313" key="8">
    <source>
        <dbReference type="Proteomes" id="UP000310760"/>
    </source>
</evidence>
<sequence>MKRFYIFARKKYMWIIYVILGFLLLSIIAKVQEYNSQKKEKEERENRIRKNVQTGAFDYKKEIFYNLYIINTGGHCYDHAGFNFIVEGGKTGFSDKEGRIIVPQKFDAVRIFKGHYTVTVIDGKYGLFYYNEQGAELASCVYEHFEEDKDSIRMWGKNNVSLSCCNSQCQLDNYDSIRTSGYNVYIIAKKNNTVFVINIKEQKGILKLDNADIVMDSDFFICTKYNGKCIYDLNGELLFRDIFKDIKIITDYPGGLTRPKQYYFYCVNDIGNKIIYDIQGKHTNDYNIRNIRYIDFPHSYKTKFTSKMFICEDSNGKWGGINLNMDLLIHFVYDEICIYRNFVSLKKGTKYYTYYYDQLLGPFDKIENKSKSLLLYNGTTFRIFNLWGGYKLQDNIFESYEEISGGHDLYKLKSNNKYGLFSKDFHQYFAPFYDDIISYQTEKCICLQNGKYGVVDSLNNILLPFKYTTIEDIDNDWLEYCRTQIIENPKMSFMYEEFLPKKRNLQKLDSEDKLLSLRNYTNEKYLFLDTEVIGSVKTLDMPIEMSDYWPRIFQIAWIITDKESHVIKEKNCLIKPVDFVIPNETAVVHGVTNDVALKFGSNLKDVLLELHKDIQSSNAIIGHNIEYDLKVLCAEFYRLNYMFVYNKKKTYDTMKLGSYLTEMNSKWPKLQELYKVLFNHKFEGAHNAMTDVIATKDCFWEMVRLRKVLLPSSSENAMAMDYDGNADLPF</sequence>
<dbReference type="RefSeq" id="WP_135952344.1">
    <property type="nucleotide sequence ID" value="NZ_CAXHRC010000008.1"/>
</dbReference>
<gene>
    <name evidence="7" type="ORF">E5339_16525</name>
</gene>
<dbReference type="GO" id="GO:0003676">
    <property type="term" value="F:nucleic acid binding"/>
    <property type="evidence" value="ECO:0007669"/>
    <property type="project" value="InterPro"/>
</dbReference>
<dbReference type="GO" id="GO:0008408">
    <property type="term" value="F:3'-5' exonuclease activity"/>
    <property type="evidence" value="ECO:0007669"/>
    <property type="project" value="TreeGrafter"/>
</dbReference>
<dbReference type="PANTHER" id="PTHR30231:SF4">
    <property type="entry name" value="PROTEIN NEN2"/>
    <property type="match status" value="1"/>
</dbReference>
<feature type="coiled-coil region" evidence="4">
    <location>
        <begin position="24"/>
        <end position="51"/>
    </location>
</feature>
<dbReference type="SUPFAM" id="SSF53098">
    <property type="entry name" value="Ribonuclease H-like"/>
    <property type="match status" value="1"/>
</dbReference>
<dbReference type="Pfam" id="PF14903">
    <property type="entry name" value="WG_beta_rep"/>
    <property type="match status" value="2"/>
</dbReference>
<protein>
    <recommendedName>
        <fullName evidence="6">Exonuclease domain-containing protein</fullName>
    </recommendedName>
</protein>
<evidence type="ECO:0000256" key="4">
    <source>
        <dbReference type="SAM" id="Coils"/>
    </source>
</evidence>
<dbReference type="InterPro" id="IPR036397">
    <property type="entry name" value="RNaseH_sf"/>
</dbReference>
<dbReference type="InterPro" id="IPR032774">
    <property type="entry name" value="WG_beta_rep"/>
</dbReference>
<evidence type="ECO:0000256" key="3">
    <source>
        <dbReference type="ARBA" id="ARBA00022839"/>
    </source>
</evidence>
<dbReference type="EMBL" id="SRYJ01000041">
    <property type="protein sequence ID" value="TGY68354.1"/>
    <property type="molecule type" value="Genomic_DNA"/>
</dbReference>
<proteinExistence type="predicted"/>
<keyword evidence="5" id="KW-1133">Transmembrane helix</keyword>
<keyword evidence="5" id="KW-0812">Transmembrane</keyword>
<evidence type="ECO:0000259" key="6">
    <source>
        <dbReference type="SMART" id="SM00479"/>
    </source>
</evidence>
<dbReference type="InterPro" id="IPR013520">
    <property type="entry name" value="Ribonucl_H"/>
</dbReference>
<dbReference type="Pfam" id="PF00929">
    <property type="entry name" value="RNase_T"/>
    <property type="match status" value="1"/>
</dbReference>
<keyword evidence="4" id="KW-0175">Coiled coil</keyword>
<keyword evidence="2" id="KW-0378">Hydrolase</keyword>
<comment type="caution">
    <text evidence="7">The sequence shown here is derived from an EMBL/GenBank/DDBJ whole genome shotgun (WGS) entry which is preliminary data.</text>
</comment>
<evidence type="ECO:0000256" key="5">
    <source>
        <dbReference type="SAM" id="Phobius"/>
    </source>
</evidence>
<dbReference type="InterPro" id="IPR012337">
    <property type="entry name" value="RNaseH-like_sf"/>
</dbReference>
<dbReference type="Gene3D" id="3.30.420.10">
    <property type="entry name" value="Ribonuclease H-like superfamily/Ribonuclease H"/>
    <property type="match status" value="1"/>
</dbReference>
<name>A0A4S2FHT9_9BACT</name>
<dbReference type="GO" id="GO:0006259">
    <property type="term" value="P:DNA metabolic process"/>
    <property type="evidence" value="ECO:0007669"/>
    <property type="project" value="UniProtKB-ARBA"/>
</dbReference>
<keyword evidence="3" id="KW-0269">Exonuclease</keyword>
<feature type="transmembrane region" description="Helical" evidence="5">
    <location>
        <begin position="12"/>
        <end position="29"/>
    </location>
</feature>